<dbReference type="Pfam" id="PF00023">
    <property type="entry name" value="Ank"/>
    <property type="match status" value="1"/>
</dbReference>
<dbReference type="GeneID" id="8097796"/>
<dbReference type="Gene3D" id="1.25.40.20">
    <property type="entry name" value="Ankyrin repeat-containing domain"/>
    <property type="match status" value="1"/>
</dbReference>
<keyword evidence="2" id="KW-1185">Reference proteome</keyword>
<dbReference type="VEuPathDB" id="FungiDB:TSTA_033790"/>
<dbReference type="InterPro" id="IPR002110">
    <property type="entry name" value="Ankyrin_rpt"/>
</dbReference>
<dbReference type="AlphaFoldDB" id="B8M6R7"/>
<protein>
    <recommendedName>
        <fullName evidence="3">Ankyrin repeat protein</fullName>
    </recommendedName>
</protein>
<reference evidence="2" key="1">
    <citation type="journal article" date="2015" name="Genome Announc.">
        <title>Genome sequence of the AIDS-associated pathogen Penicillium marneffei (ATCC18224) and its near taxonomic relative Talaromyces stipitatus (ATCC10500).</title>
        <authorList>
            <person name="Nierman W.C."/>
            <person name="Fedorova-Abrams N.D."/>
            <person name="Andrianopoulos A."/>
        </authorList>
    </citation>
    <scope>NUCLEOTIDE SEQUENCE [LARGE SCALE GENOMIC DNA]</scope>
    <source>
        <strain evidence="2">ATCC 10500 / CBS 375.48 / QM 6759 / NRRL 1006</strain>
    </source>
</reference>
<dbReference type="InParanoid" id="B8M6R7"/>
<evidence type="ECO:0000313" key="2">
    <source>
        <dbReference type="Proteomes" id="UP000001745"/>
    </source>
</evidence>
<dbReference type="SUPFAM" id="SSF48403">
    <property type="entry name" value="Ankyrin repeat"/>
    <property type="match status" value="1"/>
</dbReference>
<evidence type="ECO:0000313" key="1">
    <source>
        <dbReference type="EMBL" id="EED20137.1"/>
    </source>
</evidence>
<name>B8M6R7_TALSN</name>
<dbReference type="InterPro" id="IPR036770">
    <property type="entry name" value="Ankyrin_rpt-contain_sf"/>
</dbReference>
<dbReference type="OrthoDB" id="62952at2759"/>
<dbReference type="HOGENOM" id="CLU_2098473_0_0_1"/>
<proteinExistence type="predicted"/>
<gene>
    <name evidence="1" type="ORF">TSTA_033790</name>
</gene>
<dbReference type="Proteomes" id="UP000001745">
    <property type="component" value="Unassembled WGS sequence"/>
</dbReference>
<sequence>MNSSASRQSRYDSVRIMLSESSADWSSHYRDGQREPLQTAVRLGDLEMCSLLISHGKADPLSALPYDSEPQVGLKDNCPEDEEKAVVQILQLLCEYADREVSHQGNGSKVEFKALE</sequence>
<organism evidence="1 2">
    <name type="scientific">Talaromyces stipitatus (strain ATCC 10500 / CBS 375.48 / QM 6759 / NRRL 1006)</name>
    <name type="common">Penicillium stipitatum</name>
    <dbReference type="NCBI Taxonomy" id="441959"/>
    <lineage>
        <taxon>Eukaryota</taxon>
        <taxon>Fungi</taxon>
        <taxon>Dikarya</taxon>
        <taxon>Ascomycota</taxon>
        <taxon>Pezizomycotina</taxon>
        <taxon>Eurotiomycetes</taxon>
        <taxon>Eurotiomycetidae</taxon>
        <taxon>Eurotiales</taxon>
        <taxon>Trichocomaceae</taxon>
        <taxon>Talaromyces</taxon>
        <taxon>Talaromyces sect. Talaromyces</taxon>
    </lineage>
</organism>
<accession>B8M6R7</accession>
<dbReference type="RefSeq" id="XP_002480571.1">
    <property type="nucleotide sequence ID" value="XM_002480526.1"/>
</dbReference>
<evidence type="ECO:0008006" key="3">
    <source>
        <dbReference type="Google" id="ProtNLM"/>
    </source>
</evidence>
<dbReference type="EMBL" id="EQ962654">
    <property type="protein sequence ID" value="EED20137.1"/>
    <property type="molecule type" value="Genomic_DNA"/>
</dbReference>